<comment type="caution">
    <text evidence="1">The sequence shown here is derived from an EMBL/GenBank/DDBJ whole genome shotgun (WGS) entry which is preliminary data.</text>
</comment>
<proteinExistence type="predicted"/>
<reference evidence="1 2" key="1">
    <citation type="journal article" date="2022" name="Genome Biol. Evol.">
        <title>The Spruce Budworm Genome: Reconstructing the Evolutionary History of Antifreeze Proteins.</title>
        <authorList>
            <person name="Beliveau C."/>
            <person name="Gagne P."/>
            <person name="Picq S."/>
            <person name="Vernygora O."/>
            <person name="Keeling C.I."/>
            <person name="Pinkney K."/>
            <person name="Doucet D."/>
            <person name="Wen F."/>
            <person name="Johnston J.S."/>
            <person name="Maaroufi H."/>
            <person name="Boyle B."/>
            <person name="Laroche J."/>
            <person name="Dewar K."/>
            <person name="Juretic N."/>
            <person name="Blackburn G."/>
            <person name="Nisole A."/>
            <person name="Brunet B."/>
            <person name="Brandao M."/>
            <person name="Lumley L."/>
            <person name="Duan J."/>
            <person name="Quan G."/>
            <person name="Lucarotti C.J."/>
            <person name="Roe A.D."/>
            <person name="Sperling F.A.H."/>
            <person name="Levesque R.C."/>
            <person name="Cusson M."/>
        </authorList>
    </citation>
    <scope>NUCLEOTIDE SEQUENCE [LARGE SCALE GENOMIC DNA]</scope>
    <source>
        <strain evidence="1">Glfc:IPQL:Cfum</strain>
    </source>
</reference>
<organism evidence="1 2">
    <name type="scientific">Choristoneura fumiferana</name>
    <name type="common">Spruce budworm moth</name>
    <name type="synonym">Archips fumiferana</name>
    <dbReference type="NCBI Taxonomy" id="7141"/>
    <lineage>
        <taxon>Eukaryota</taxon>
        <taxon>Metazoa</taxon>
        <taxon>Ecdysozoa</taxon>
        <taxon>Arthropoda</taxon>
        <taxon>Hexapoda</taxon>
        <taxon>Insecta</taxon>
        <taxon>Pterygota</taxon>
        <taxon>Neoptera</taxon>
        <taxon>Endopterygota</taxon>
        <taxon>Lepidoptera</taxon>
        <taxon>Glossata</taxon>
        <taxon>Ditrysia</taxon>
        <taxon>Tortricoidea</taxon>
        <taxon>Tortricidae</taxon>
        <taxon>Tortricinae</taxon>
        <taxon>Choristoneura</taxon>
    </lineage>
</organism>
<gene>
    <name evidence="1" type="ORF">MSG28_007958</name>
</gene>
<dbReference type="Proteomes" id="UP001064048">
    <property type="component" value="Chromosome 13"/>
</dbReference>
<name>A0ACC0J9Q6_CHOFU</name>
<evidence type="ECO:0000313" key="2">
    <source>
        <dbReference type="Proteomes" id="UP001064048"/>
    </source>
</evidence>
<keyword evidence="2" id="KW-1185">Reference proteome</keyword>
<dbReference type="EMBL" id="CM046113">
    <property type="protein sequence ID" value="KAI8420735.1"/>
    <property type="molecule type" value="Genomic_DNA"/>
</dbReference>
<sequence length="102" mass="11956">MKALCLISLLAIFIFVDCKQDLDYVIYDLSKAEELFAEFRHDFGKRYSSQKETEQRFAIFVHNLKQINKINSQHLTWVAGINQFADMTTEEVQKCCMGLKKK</sequence>
<accession>A0ACC0J9Q6</accession>
<protein>
    <submittedName>
        <fullName evidence="1">Uncharacterized protein</fullName>
    </submittedName>
</protein>
<evidence type="ECO:0000313" key="1">
    <source>
        <dbReference type="EMBL" id="KAI8420735.1"/>
    </source>
</evidence>